<evidence type="ECO:0000256" key="1">
    <source>
        <dbReference type="SAM" id="Phobius"/>
    </source>
</evidence>
<dbReference type="EMBL" id="NSIT01000039">
    <property type="protein sequence ID" value="PJE79961.1"/>
    <property type="molecule type" value="Genomic_DNA"/>
</dbReference>
<comment type="caution">
    <text evidence="2">The sequence shown here is derived from an EMBL/GenBank/DDBJ whole genome shotgun (WGS) entry which is preliminary data.</text>
</comment>
<feature type="transmembrane region" description="Helical" evidence="1">
    <location>
        <begin position="20"/>
        <end position="43"/>
    </location>
</feature>
<keyword evidence="1" id="KW-0472">Membrane</keyword>
<accession>A0A2H9T9M6</accession>
<keyword evidence="1" id="KW-1133">Transmembrane helix</keyword>
<sequence length="149" mass="17458">MLRLHCDALSLTGALMLIRYLLVLLKVAAVNWSELLTASIIFANHRREDWQKWRYLAMTLDGSGNDSLLYDLPEKEFSFLRDEEFDNNHDRFLRVMLKSHSETDKDLMSILVDIIFMKNNDALGRQENILEFYELLVYALKKEGEGKNN</sequence>
<protein>
    <submittedName>
        <fullName evidence="2">Uncharacterized protein</fullName>
    </submittedName>
</protein>
<dbReference type="AlphaFoldDB" id="A0A2H9T9M6"/>
<evidence type="ECO:0000313" key="2">
    <source>
        <dbReference type="EMBL" id="PJE79961.1"/>
    </source>
</evidence>
<proteinExistence type="predicted"/>
<gene>
    <name evidence="2" type="ORF">CI610_01054</name>
</gene>
<name>A0A2H9T9M6_9ZZZZ</name>
<keyword evidence="1" id="KW-0812">Transmembrane</keyword>
<reference evidence="2" key="1">
    <citation type="journal article" date="2017" name="Appl. Environ. Microbiol.">
        <title>Molecular characterization of an Endozoicomonas-like organism causing infection in king scallop Pecten maximus L.</title>
        <authorList>
            <person name="Cano I."/>
            <person name="van Aerle R."/>
            <person name="Ross S."/>
            <person name="Verner-Jeffreys D.W."/>
            <person name="Paley R.K."/>
            <person name="Rimmer G."/>
            <person name="Ryder D."/>
            <person name="Hooper P."/>
            <person name="Stone D."/>
            <person name="Feist S.W."/>
        </authorList>
    </citation>
    <scope>NUCLEOTIDE SEQUENCE</scope>
</reference>
<organism evidence="2">
    <name type="scientific">invertebrate metagenome</name>
    <dbReference type="NCBI Taxonomy" id="1711999"/>
    <lineage>
        <taxon>unclassified sequences</taxon>
        <taxon>metagenomes</taxon>
        <taxon>organismal metagenomes</taxon>
    </lineage>
</organism>